<dbReference type="Pfam" id="PF00857">
    <property type="entry name" value="Isochorismatase"/>
    <property type="match status" value="1"/>
</dbReference>
<evidence type="ECO:0000313" key="3">
    <source>
        <dbReference type="Proteomes" id="UP000294614"/>
    </source>
</evidence>
<dbReference type="InterPro" id="IPR000868">
    <property type="entry name" value="Isochorismatase-like_dom"/>
</dbReference>
<organism evidence="2 3">
    <name type="scientific">Seleniivibrio woodruffii</name>
    <dbReference type="NCBI Taxonomy" id="1078050"/>
    <lineage>
        <taxon>Bacteria</taxon>
        <taxon>Pseudomonadati</taxon>
        <taxon>Deferribacterota</taxon>
        <taxon>Deferribacteres</taxon>
        <taxon>Deferribacterales</taxon>
        <taxon>Geovibrionaceae</taxon>
        <taxon>Seleniivibrio</taxon>
    </lineage>
</organism>
<dbReference type="RefSeq" id="WP_132874137.1">
    <property type="nucleotide sequence ID" value="NZ_JAJUHT010000016.1"/>
</dbReference>
<dbReference type="EMBL" id="SMGG01000005">
    <property type="protein sequence ID" value="TCK59991.1"/>
    <property type="molecule type" value="Genomic_DNA"/>
</dbReference>
<dbReference type="AlphaFoldDB" id="A0A4V6NEF2"/>
<dbReference type="PANTHER" id="PTHR14119:SF3">
    <property type="entry name" value="ISOCHORISMATASE DOMAIN-CONTAINING PROTEIN 2"/>
    <property type="match status" value="1"/>
</dbReference>
<dbReference type="InterPro" id="IPR036380">
    <property type="entry name" value="Isochorismatase-like_sf"/>
</dbReference>
<dbReference type="InterPro" id="IPR050993">
    <property type="entry name" value="Isochorismatase_domain"/>
</dbReference>
<dbReference type="SUPFAM" id="SSF52499">
    <property type="entry name" value="Isochorismatase-like hydrolases"/>
    <property type="match status" value="1"/>
</dbReference>
<keyword evidence="3" id="KW-1185">Reference proteome</keyword>
<dbReference type="PANTHER" id="PTHR14119">
    <property type="entry name" value="HYDROLASE"/>
    <property type="match status" value="1"/>
</dbReference>
<protein>
    <submittedName>
        <fullName evidence="2">Nicotinamidase-related amidase</fullName>
    </submittedName>
</protein>
<reference evidence="2 3" key="1">
    <citation type="submission" date="2019-03" db="EMBL/GenBank/DDBJ databases">
        <title>Genomic Encyclopedia of Type Strains, Phase IV (KMG-IV): sequencing the most valuable type-strain genomes for metagenomic binning, comparative biology and taxonomic classification.</title>
        <authorList>
            <person name="Goeker M."/>
        </authorList>
    </citation>
    <scope>NUCLEOTIDE SEQUENCE [LARGE SCALE GENOMIC DNA]</scope>
    <source>
        <strain evidence="2 3">DSM 24984</strain>
    </source>
</reference>
<sequence>MFRLEKATTAFVVIDIQERLVKAMDPDVLKKVTDNTARLIKGANILGVKTLVTQQYTKGLGATIPELAEHLKCEAIEKTSFSCCGELSFVDQLKTSGIKTVVLAGMETHVCVLQTAIDLLEAGYTVHVAADAVCSRAKFNWHTGLGFMEKAGAVITVTETVLFQLVGGAGREGFKEISGLIK</sequence>
<comment type="caution">
    <text evidence="2">The sequence shown here is derived from an EMBL/GenBank/DDBJ whole genome shotgun (WGS) entry which is preliminary data.</text>
</comment>
<dbReference type="CDD" id="cd01012">
    <property type="entry name" value="YcaC_related"/>
    <property type="match status" value="1"/>
</dbReference>
<evidence type="ECO:0000313" key="2">
    <source>
        <dbReference type="EMBL" id="TCK59991.1"/>
    </source>
</evidence>
<dbReference type="Gene3D" id="3.40.50.850">
    <property type="entry name" value="Isochorismatase-like"/>
    <property type="match status" value="1"/>
</dbReference>
<gene>
    <name evidence="2" type="ORF">C8D98_2163</name>
</gene>
<evidence type="ECO:0000259" key="1">
    <source>
        <dbReference type="Pfam" id="PF00857"/>
    </source>
</evidence>
<accession>A0A4V6NEF2</accession>
<feature type="domain" description="Isochorismatase-like" evidence="1">
    <location>
        <begin position="9"/>
        <end position="159"/>
    </location>
</feature>
<proteinExistence type="predicted"/>
<dbReference type="OrthoDB" id="9796958at2"/>
<name>A0A4V6NEF2_9BACT</name>
<dbReference type="Proteomes" id="UP000294614">
    <property type="component" value="Unassembled WGS sequence"/>
</dbReference>